<dbReference type="Proteomes" id="UP000749559">
    <property type="component" value="Unassembled WGS sequence"/>
</dbReference>
<keyword evidence="5" id="KW-0472">Membrane</keyword>
<keyword evidence="4" id="KW-1133">Transmembrane helix</keyword>
<protein>
    <submittedName>
        <fullName evidence="6">Uncharacterized protein</fullName>
    </submittedName>
</protein>
<evidence type="ECO:0000256" key="5">
    <source>
        <dbReference type="ARBA" id="ARBA00023136"/>
    </source>
</evidence>
<keyword evidence="2" id="KW-1003">Cell membrane</keyword>
<evidence type="ECO:0000313" key="6">
    <source>
        <dbReference type="EMBL" id="CAH1787614.1"/>
    </source>
</evidence>
<comment type="caution">
    <text evidence="6">The sequence shown here is derived from an EMBL/GenBank/DDBJ whole genome shotgun (WGS) entry which is preliminary data.</text>
</comment>
<dbReference type="AlphaFoldDB" id="A0A8J1UX42"/>
<keyword evidence="3" id="KW-0812">Transmembrane</keyword>
<dbReference type="InterPro" id="IPR000276">
    <property type="entry name" value="GPCR_Rhodpsn"/>
</dbReference>
<accession>A0A8J1UX42</accession>
<proteinExistence type="predicted"/>
<dbReference type="InterPro" id="IPR017452">
    <property type="entry name" value="GPCR_Rhodpsn_7TM"/>
</dbReference>
<dbReference type="SUPFAM" id="SSF81321">
    <property type="entry name" value="Family A G protein-coupled receptor-like"/>
    <property type="match status" value="1"/>
</dbReference>
<name>A0A8J1UX42_OWEFU</name>
<dbReference type="GO" id="GO:0005886">
    <property type="term" value="C:plasma membrane"/>
    <property type="evidence" value="ECO:0007669"/>
    <property type="project" value="UniProtKB-SubCell"/>
</dbReference>
<dbReference type="Gene3D" id="1.20.1070.10">
    <property type="entry name" value="Rhodopsin 7-helix transmembrane proteins"/>
    <property type="match status" value="1"/>
</dbReference>
<evidence type="ECO:0000256" key="3">
    <source>
        <dbReference type="ARBA" id="ARBA00022692"/>
    </source>
</evidence>
<comment type="subcellular location">
    <subcellularLocation>
        <location evidence="1">Cell membrane</location>
        <topology evidence="1">Multi-pass membrane protein</topology>
    </subcellularLocation>
</comment>
<dbReference type="PANTHER" id="PTHR22750">
    <property type="entry name" value="G-PROTEIN COUPLED RECEPTOR"/>
    <property type="match status" value="1"/>
</dbReference>
<dbReference type="GO" id="GO:0004930">
    <property type="term" value="F:G protein-coupled receptor activity"/>
    <property type="evidence" value="ECO:0007669"/>
    <property type="project" value="InterPro"/>
</dbReference>
<evidence type="ECO:0000256" key="4">
    <source>
        <dbReference type="ARBA" id="ARBA00022989"/>
    </source>
</evidence>
<evidence type="ECO:0000256" key="2">
    <source>
        <dbReference type="ARBA" id="ARBA00022475"/>
    </source>
</evidence>
<organism evidence="6 7">
    <name type="scientific">Owenia fusiformis</name>
    <name type="common">Polychaete worm</name>
    <dbReference type="NCBI Taxonomy" id="6347"/>
    <lineage>
        <taxon>Eukaryota</taxon>
        <taxon>Metazoa</taxon>
        <taxon>Spiralia</taxon>
        <taxon>Lophotrochozoa</taxon>
        <taxon>Annelida</taxon>
        <taxon>Polychaeta</taxon>
        <taxon>Sedentaria</taxon>
        <taxon>Canalipalpata</taxon>
        <taxon>Sabellida</taxon>
        <taxon>Oweniida</taxon>
        <taxon>Oweniidae</taxon>
        <taxon>Owenia</taxon>
    </lineage>
</organism>
<dbReference type="OrthoDB" id="10034726at2759"/>
<reference evidence="6" key="1">
    <citation type="submission" date="2022-03" db="EMBL/GenBank/DDBJ databases">
        <authorList>
            <person name="Martin C."/>
        </authorList>
    </citation>
    <scope>NUCLEOTIDE SEQUENCE</scope>
</reference>
<evidence type="ECO:0000256" key="1">
    <source>
        <dbReference type="ARBA" id="ARBA00004651"/>
    </source>
</evidence>
<sequence length="155" mass="17468">METRIMGYTFLPLFLVVMIIIIALYIQILWTVRKQLDQHNSNNSTNLQNNIKLIKTAVLVIGLFIVCWAPFVVLASGFALNLFSTNQKQNMIIPYMVLVHIAVMNSGMNFIIYPVRSKDFRDGLKTVLCCKERCTVTPSLVKGPTTGIATATQRD</sequence>
<keyword evidence="7" id="KW-1185">Reference proteome</keyword>
<dbReference type="PROSITE" id="PS50262">
    <property type="entry name" value="G_PROTEIN_RECEP_F1_2"/>
    <property type="match status" value="1"/>
</dbReference>
<gene>
    <name evidence="6" type="ORF">OFUS_LOCUS13271</name>
</gene>
<evidence type="ECO:0000313" key="7">
    <source>
        <dbReference type="Proteomes" id="UP000749559"/>
    </source>
</evidence>
<dbReference type="EMBL" id="CAIIXF020000006">
    <property type="protein sequence ID" value="CAH1787614.1"/>
    <property type="molecule type" value="Genomic_DNA"/>
</dbReference>
<dbReference type="Pfam" id="PF00001">
    <property type="entry name" value="7tm_1"/>
    <property type="match status" value="1"/>
</dbReference>
<dbReference type="PRINTS" id="PR00237">
    <property type="entry name" value="GPCRRHODOPSN"/>
</dbReference>